<dbReference type="Pfam" id="PF00107">
    <property type="entry name" value="ADH_zinc_N"/>
    <property type="match status" value="1"/>
</dbReference>
<dbReference type="PANTHER" id="PTHR10788:SF15">
    <property type="entry name" value="TREHALOSE SYNTHASE COMPLEX REGULATORY SUBUNIT TPS3-RELATED"/>
    <property type="match status" value="1"/>
</dbReference>
<sequence>MTVYDPDRWIAQLMECQHLPEADMKVLCDRVRSILLEESNIQPVQSPVTICGDIHGQFWDLIELLRKGGKVPETSYIFMGDFVDRGFYSLETVSLLLALKARYPDKVTLLRGNHESRQITQVYGFYDECQQKYGSATVWKACCGVFDYLNLAAIIDGETLCVHGGLSPDIRTLDQIRVLSRSQEIPHEGAFCDLMWSDPDDIENWAVSPRGAGWLFGRNVTQEFNHVNSLRLIARAHQLVQEGHRYMFDEQLVTVWSAPNYCYRCGNMASILTVKEDGEQLFTDFNAAEENSRDEAMLAGRKTGNNMQYFGDSPTSSSLSSTMSSFRTHRVIIASLFLPETVYLGEGSEASTPTTTQADLPQRETNGASVAARRLLSGTSSPRSPLPKTPAFVRSFSATPTPPVPKSIVDDLTGKSKGQTPTKSATPIQETANPFGGVSQHASSLAAAVHALVGDNDVRRSPPERLQPRVSRKSSRSSSRRPGLGRTKWHVETNPHCNGGLRNAVNSIRDRLRRKLWVGVLGTPTDSFDKDLRADIDQRMRVEANSLPVWVPDDEFSKCYDGFCHQVLWPCLHYAIPDAPKSKSFYESETWADYCAVNQKFADAIIANYEEGDIIWVNDYHLMLLPSLVRAKLPNAPIGFFMHVAFPSSEIFRCLCDRERILYGMLAADLIGFQTANFARHFRQTVSRILSLESVPKGVQTDQRFVDVAVFPMGIDVKSLTLRRREPEVLEWVQHLRDRYAGLKMIVGRDKLDEIAGMRQKIKAFELFLEKYPEFQGKVVLIQVALSTTEENETQGNVIDLVGRINSKFSTLTYQPIVFLHTDEMTFSQYLALLTVADAFLVTSLREGMALRTHEFVECQEGRARPLILSEFTGSYSYSGFRACLPVNPWDTRMTAQAIHTALTMDDEECHSRWRDLHAHVVTQTAQAFASSFLTRCLRVHLEHEKAVAEGEISPPLDIDLVLPKYRHANRRLLLIDFERTLWLRDPRNRTFDPPKEALDILKTLASNERNNVWLLSGMPVKGALEFIAKEIPNIGLIAENGCFIKPPTISGEDEHWINTVANFNLSWKAPCLEMLQYFSERSPGSFAEEREASIVWRFWTNQSESAADRQWARRQAAEAQNHIFDSLGENRCDPRSRGLSSPSPASPKRIRGNSISSWPRSSWIGGLEGDISIGDMVADTDIGLDFVLAISTDEKLLRRLNEIEFAETVKSSGRGRGTDAKWTIDAKEVISTLMSSSKKNMSLPSTYLAVPTLDPTQTVKPFPLPTPGPGEVLIKNVAVAANPKDWKLPKYLRTTGIEGNDVAGYLVQLGEGVAEKEKDRLKVGEKVAALSKMGTSQDKYGAYAEYTVAPASTTFHIPESVSFEDASTLPLAYMTAVLDLFGKNSLGLSDKTSSAEPVIVNGAASSVGAYAVQLAKRAGYFVIGIAGSSKDYAKSLGADIVVDYRDYKGADLVTGILNAVGGRQVSYALDAVSQGGTISTLANVLLKTSPDGKGKIATVLPPSEEERKQIPESVSVNFHQVSSAYGEDEELARIYYKKLEDWLVPSSNNPVPLKPNRVKLLPDGLASVRKGLELLENEQVHGEKLVYRIADTPEIRSS</sequence>
<comment type="catalytic activity">
    <reaction evidence="7 8">
        <text>O-phospho-L-threonyl-[protein] + H2O = L-threonyl-[protein] + phosphate</text>
        <dbReference type="Rhea" id="RHEA:47004"/>
        <dbReference type="Rhea" id="RHEA-COMP:11060"/>
        <dbReference type="Rhea" id="RHEA-COMP:11605"/>
        <dbReference type="ChEBI" id="CHEBI:15377"/>
        <dbReference type="ChEBI" id="CHEBI:30013"/>
        <dbReference type="ChEBI" id="CHEBI:43474"/>
        <dbReference type="ChEBI" id="CHEBI:61977"/>
        <dbReference type="EC" id="3.1.3.16"/>
    </reaction>
</comment>
<dbReference type="GO" id="GO:0016651">
    <property type="term" value="F:oxidoreductase activity, acting on NAD(P)H"/>
    <property type="evidence" value="ECO:0007669"/>
    <property type="project" value="InterPro"/>
</dbReference>
<dbReference type="SUPFAM" id="SSF53756">
    <property type="entry name" value="UDP-Glycosyltransferase/glycogen phosphorylase"/>
    <property type="match status" value="1"/>
</dbReference>
<dbReference type="GO" id="GO:0004722">
    <property type="term" value="F:protein serine/threonine phosphatase activity"/>
    <property type="evidence" value="ECO:0007669"/>
    <property type="project" value="UniProtKB-EC"/>
</dbReference>
<evidence type="ECO:0000313" key="12">
    <source>
        <dbReference type="Proteomes" id="UP000217199"/>
    </source>
</evidence>
<comment type="similarity">
    <text evidence="1">In the N-terminal section; belongs to the glycosyltransferase 20 family.</text>
</comment>
<dbReference type="SMART" id="SM00829">
    <property type="entry name" value="PKS_ER"/>
    <property type="match status" value="1"/>
</dbReference>
<name>A0A286U8K3_9AGAM</name>
<evidence type="ECO:0000256" key="2">
    <source>
        <dbReference type="ARBA" id="ARBA00022723"/>
    </source>
</evidence>
<dbReference type="GO" id="GO:0046872">
    <property type="term" value="F:metal ion binding"/>
    <property type="evidence" value="ECO:0007669"/>
    <property type="project" value="UniProtKB-KW"/>
</dbReference>
<dbReference type="Proteomes" id="UP000217199">
    <property type="component" value="Unassembled WGS sequence"/>
</dbReference>
<dbReference type="Pfam" id="PF08240">
    <property type="entry name" value="ADH_N"/>
    <property type="match status" value="1"/>
</dbReference>
<dbReference type="InterPro" id="IPR047122">
    <property type="entry name" value="Trans-enoyl_RdTase-like"/>
</dbReference>
<feature type="domain" description="Serine/threonine specific protein phosphatases" evidence="10">
    <location>
        <begin position="110"/>
        <end position="115"/>
    </location>
</feature>
<comment type="similarity">
    <text evidence="8">Belongs to the PPP phosphatase family.</text>
</comment>
<dbReference type="FunFam" id="3.60.21.10:FF:000005">
    <property type="entry name" value="Serine/threonine-protein phosphatase"/>
    <property type="match status" value="1"/>
</dbReference>
<feature type="compositionally biased region" description="Basic residues" evidence="9">
    <location>
        <begin position="470"/>
        <end position="479"/>
    </location>
</feature>
<dbReference type="Pfam" id="PF00149">
    <property type="entry name" value="Metallophos"/>
    <property type="match status" value="1"/>
</dbReference>
<dbReference type="CDD" id="cd08249">
    <property type="entry name" value="enoyl_reductase_like"/>
    <property type="match status" value="1"/>
</dbReference>
<dbReference type="PROSITE" id="PS00125">
    <property type="entry name" value="SER_THR_PHOSPHATASE"/>
    <property type="match status" value="1"/>
</dbReference>
<dbReference type="OrthoDB" id="755951at2759"/>
<dbReference type="InParanoid" id="A0A286U8K3"/>
<accession>A0A286U8K3</accession>
<dbReference type="Pfam" id="PF00982">
    <property type="entry name" value="Glyco_transf_20"/>
    <property type="match status" value="1"/>
</dbReference>
<dbReference type="PRINTS" id="PR00114">
    <property type="entry name" value="STPHPHTASE"/>
</dbReference>
<proteinExistence type="inferred from homology"/>
<dbReference type="Gene3D" id="3.40.50.1000">
    <property type="entry name" value="HAD superfamily/HAD-like"/>
    <property type="match status" value="1"/>
</dbReference>
<comment type="caution">
    <text evidence="11">The sequence shown here is derived from an EMBL/GenBank/DDBJ whole genome shotgun (WGS) entry which is preliminary data.</text>
</comment>
<dbReference type="SMART" id="SM00156">
    <property type="entry name" value="PP2Ac"/>
    <property type="match status" value="1"/>
</dbReference>
<keyword evidence="4" id="KW-0904">Protein phosphatase</keyword>
<dbReference type="GO" id="GO:0005946">
    <property type="term" value="C:alpha,alpha-trehalose-phosphate synthase complex (UDP-forming)"/>
    <property type="evidence" value="ECO:0007669"/>
    <property type="project" value="TreeGrafter"/>
</dbReference>
<dbReference type="InterPro" id="IPR023214">
    <property type="entry name" value="HAD_sf"/>
</dbReference>
<feature type="region of interest" description="Disordered" evidence="9">
    <location>
        <begin position="1128"/>
        <end position="1155"/>
    </location>
</feature>
<dbReference type="SUPFAM" id="SSF56300">
    <property type="entry name" value="Metallo-dependent phosphatases"/>
    <property type="match status" value="1"/>
</dbReference>
<dbReference type="GO" id="GO:0003825">
    <property type="term" value="F:alpha,alpha-trehalose-phosphate synthase (UDP-forming) activity"/>
    <property type="evidence" value="ECO:0007669"/>
    <property type="project" value="TreeGrafter"/>
</dbReference>
<dbReference type="SUPFAM" id="SSF51735">
    <property type="entry name" value="NAD(P)-binding Rossmann-fold domains"/>
    <property type="match status" value="1"/>
</dbReference>
<organism evidence="11 12">
    <name type="scientific">Pyrrhoderma noxium</name>
    <dbReference type="NCBI Taxonomy" id="2282107"/>
    <lineage>
        <taxon>Eukaryota</taxon>
        <taxon>Fungi</taxon>
        <taxon>Dikarya</taxon>
        <taxon>Basidiomycota</taxon>
        <taxon>Agaricomycotina</taxon>
        <taxon>Agaricomycetes</taxon>
        <taxon>Hymenochaetales</taxon>
        <taxon>Hymenochaetaceae</taxon>
        <taxon>Pyrrhoderma</taxon>
    </lineage>
</organism>
<dbReference type="GO" id="GO:0005992">
    <property type="term" value="P:trehalose biosynthetic process"/>
    <property type="evidence" value="ECO:0007669"/>
    <property type="project" value="InterPro"/>
</dbReference>
<dbReference type="Pfam" id="PF02358">
    <property type="entry name" value="Trehalose_PPase"/>
    <property type="match status" value="1"/>
</dbReference>
<dbReference type="EC" id="3.1.3.16" evidence="8"/>
<dbReference type="InterPro" id="IPR003337">
    <property type="entry name" value="Trehalose_PPase"/>
</dbReference>
<keyword evidence="12" id="KW-1185">Reference proteome</keyword>
<dbReference type="Gene3D" id="3.30.70.1020">
    <property type="entry name" value="Trehalose-6-phosphate phosphatase related protein, domain 2"/>
    <property type="match status" value="1"/>
</dbReference>
<feature type="region of interest" description="Disordered" evidence="9">
    <location>
        <begin position="347"/>
        <end position="366"/>
    </location>
</feature>
<evidence type="ECO:0000259" key="10">
    <source>
        <dbReference type="PROSITE" id="PS00125"/>
    </source>
</evidence>
<evidence type="ECO:0000256" key="7">
    <source>
        <dbReference type="ARBA" id="ARBA00048336"/>
    </source>
</evidence>
<dbReference type="InterPro" id="IPR011032">
    <property type="entry name" value="GroES-like_sf"/>
</dbReference>
<feature type="compositionally biased region" description="Basic and acidic residues" evidence="9">
    <location>
        <begin position="456"/>
        <end position="467"/>
    </location>
</feature>
<dbReference type="InterPro" id="IPR029052">
    <property type="entry name" value="Metallo-depent_PP-like"/>
</dbReference>
<feature type="compositionally biased region" description="Polar residues" evidence="9">
    <location>
        <begin position="349"/>
        <end position="366"/>
    </location>
</feature>
<dbReference type="GO" id="GO:0005829">
    <property type="term" value="C:cytosol"/>
    <property type="evidence" value="ECO:0007669"/>
    <property type="project" value="TreeGrafter"/>
</dbReference>
<dbReference type="SUPFAM" id="SSF56784">
    <property type="entry name" value="HAD-like"/>
    <property type="match status" value="1"/>
</dbReference>
<keyword evidence="2" id="KW-0479">Metal-binding</keyword>
<evidence type="ECO:0000313" key="11">
    <source>
        <dbReference type="EMBL" id="PAV15908.1"/>
    </source>
</evidence>
<dbReference type="InterPro" id="IPR004843">
    <property type="entry name" value="Calcineurin-like_PHP"/>
</dbReference>
<evidence type="ECO:0000256" key="6">
    <source>
        <dbReference type="ARBA" id="ARBA00047761"/>
    </source>
</evidence>
<dbReference type="InterPro" id="IPR013149">
    <property type="entry name" value="ADH-like_C"/>
</dbReference>
<dbReference type="Gene3D" id="3.40.50.720">
    <property type="entry name" value="NAD(P)-binding Rossmann-like Domain"/>
    <property type="match status" value="1"/>
</dbReference>
<dbReference type="PANTHER" id="PTHR10788">
    <property type="entry name" value="TREHALOSE-6-PHOSPHATE SYNTHASE"/>
    <property type="match status" value="1"/>
</dbReference>
<evidence type="ECO:0000256" key="1">
    <source>
        <dbReference type="ARBA" id="ARBA00005409"/>
    </source>
</evidence>
<dbReference type="InterPro" id="IPR001830">
    <property type="entry name" value="Glyco_trans_20"/>
</dbReference>
<evidence type="ECO:0000256" key="9">
    <source>
        <dbReference type="SAM" id="MobiDB-lite"/>
    </source>
</evidence>
<comment type="catalytic activity">
    <reaction evidence="6">
        <text>O-phospho-L-seryl-[protein] + H2O = L-seryl-[protein] + phosphate</text>
        <dbReference type="Rhea" id="RHEA:20629"/>
        <dbReference type="Rhea" id="RHEA-COMP:9863"/>
        <dbReference type="Rhea" id="RHEA-COMP:11604"/>
        <dbReference type="ChEBI" id="CHEBI:15377"/>
        <dbReference type="ChEBI" id="CHEBI:29999"/>
        <dbReference type="ChEBI" id="CHEBI:43474"/>
        <dbReference type="ChEBI" id="CHEBI:83421"/>
        <dbReference type="EC" id="3.1.3.16"/>
    </reaction>
</comment>
<dbReference type="CDD" id="cd03788">
    <property type="entry name" value="GT20_TPS"/>
    <property type="match status" value="1"/>
</dbReference>
<feature type="compositionally biased region" description="Polar residues" evidence="9">
    <location>
        <begin position="416"/>
        <end position="432"/>
    </location>
</feature>
<dbReference type="InterPro" id="IPR036412">
    <property type="entry name" value="HAD-like_sf"/>
</dbReference>
<evidence type="ECO:0000256" key="8">
    <source>
        <dbReference type="RuleBase" id="RU004273"/>
    </source>
</evidence>
<feature type="region of interest" description="Disordered" evidence="9">
    <location>
        <begin position="376"/>
        <end position="439"/>
    </location>
</feature>
<dbReference type="Gene3D" id="3.40.50.2000">
    <property type="entry name" value="Glycogen Phosphorylase B"/>
    <property type="match status" value="2"/>
</dbReference>
<protein>
    <recommendedName>
        <fullName evidence="8">Serine/threonine-protein phosphatase</fullName>
        <ecNumber evidence="8">3.1.3.16</ecNumber>
    </recommendedName>
</protein>
<keyword evidence="5" id="KW-0464">Manganese</keyword>
<reference evidence="11 12" key="1">
    <citation type="journal article" date="2017" name="Mol. Ecol.">
        <title>Comparative and population genomic landscape of Phellinus noxius: A hypervariable fungus causing root rot in trees.</title>
        <authorList>
            <person name="Chung C.L."/>
            <person name="Lee T.J."/>
            <person name="Akiba M."/>
            <person name="Lee H.H."/>
            <person name="Kuo T.H."/>
            <person name="Liu D."/>
            <person name="Ke H.M."/>
            <person name="Yokoi T."/>
            <person name="Roa M.B."/>
            <person name="Lu M.J."/>
            <person name="Chang Y.Y."/>
            <person name="Ann P.J."/>
            <person name="Tsai J.N."/>
            <person name="Chen C.Y."/>
            <person name="Tzean S.S."/>
            <person name="Ota Y."/>
            <person name="Hattori T."/>
            <person name="Sahashi N."/>
            <person name="Liou R.F."/>
            <person name="Kikuchi T."/>
            <person name="Tsai I.J."/>
        </authorList>
    </citation>
    <scope>NUCLEOTIDE SEQUENCE [LARGE SCALE GENOMIC DNA]</scope>
    <source>
        <strain evidence="11 12">FFPRI411160</strain>
    </source>
</reference>
<evidence type="ECO:0000256" key="3">
    <source>
        <dbReference type="ARBA" id="ARBA00022801"/>
    </source>
</evidence>
<dbReference type="InterPro" id="IPR020843">
    <property type="entry name" value="ER"/>
</dbReference>
<dbReference type="InterPro" id="IPR013154">
    <property type="entry name" value="ADH-like_N"/>
</dbReference>
<dbReference type="InterPro" id="IPR036291">
    <property type="entry name" value="NAD(P)-bd_dom_sf"/>
</dbReference>
<gene>
    <name evidence="11" type="ORF">PNOK_0876600</name>
</gene>
<evidence type="ECO:0000256" key="4">
    <source>
        <dbReference type="ARBA" id="ARBA00022912"/>
    </source>
</evidence>
<keyword evidence="3 8" id="KW-0378">Hydrolase</keyword>
<dbReference type="STRING" id="2282107.A0A286U8K3"/>
<evidence type="ECO:0000256" key="5">
    <source>
        <dbReference type="ARBA" id="ARBA00023211"/>
    </source>
</evidence>
<feature type="region of interest" description="Disordered" evidence="9">
    <location>
        <begin position="454"/>
        <end position="492"/>
    </location>
</feature>
<dbReference type="Gene3D" id="3.60.21.10">
    <property type="match status" value="1"/>
</dbReference>
<dbReference type="SUPFAM" id="SSF50129">
    <property type="entry name" value="GroES-like"/>
    <property type="match status" value="1"/>
</dbReference>
<dbReference type="EMBL" id="NBII01000009">
    <property type="protein sequence ID" value="PAV15908.1"/>
    <property type="molecule type" value="Genomic_DNA"/>
</dbReference>
<dbReference type="Gene3D" id="3.90.180.10">
    <property type="entry name" value="Medium-chain alcohol dehydrogenases, catalytic domain"/>
    <property type="match status" value="1"/>
</dbReference>
<dbReference type="GO" id="GO:0004805">
    <property type="term" value="F:trehalose-phosphatase activity"/>
    <property type="evidence" value="ECO:0007669"/>
    <property type="project" value="TreeGrafter"/>
</dbReference>
<dbReference type="InterPro" id="IPR006186">
    <property type="entry name" value="Ser/Thr-sp_prot-phosphatase"/>
</dbReference>
<dbReference type="CDD" id="cd07415">
    <property type="entry name" value="MPP_PP2A_PP4_PP6"/>
    <property type="match status" value="1"/>
</dbReference>